<feature type="domain" description="DUF4440" evidence="2">
    <location>
        <begin position="26"/>
        <end position="79"/>
    </location>
</feature>
<feature type="chain" id="PRO_5046321336" evidence="1">
    <location>
        <begin position="23"/>
        <end position="137"/>
    </location>
</feature>
<dbReference type="Pfam" id="PF14534">
    <property type="entry name" value="DUF4440"/>
    <property type="match status" value="1"/>
</dbReference>
<dbReference type="SUPFAM" id="SSF54427">
    <property type="entry name" value="NTF2-like"/>
    <property type="match status" value="1"/>
</dbReference>
<dbReference type="RefSeq" id="WP_223020772.1">
    <property type="nucleotide sequence ID" value="NZ_CP078143.1"/>
</dbReference>
<name>A0ABW0TB39_9HYPH</name>
<sequence>MRLHRILLVIAAIALTVSQSLAQQDKVLAQWFDALRTADRQTLSELLSDDARIILNDIGIEQTKEEFLDSMDTWKETTGSGTDIRYRVDNKSDNETIVTVCYDFPNNSVLTQERFLIGEAGIEESNQSQIAESCADF</sequence>
<dbReference type="EMBL" id="JBHSNB010000002">
    <property type="protein sequence ID" value="MFC5585988.1"/>
    <property type="molecule type" value="Genomic_DNA"/>
</dbReference>
<evidence type="ECO:0000313" key="4">
    <source>
        <dbReference type="Proteomes" id="UP001596107"/>
    </source>
</evidence>
<evidence type="ECO:0000259" key="2">
    <source>
        <dbReference type="Pfam" id="PF14534"/>
    </source>
</evidence>
<reference evidence="4" key="1">
    <citation type="journal article" date="2019" name="Int. J. Syst. Evol. Microbiol.">
        <title>The Global Catalogue of Microorganisms (GCM) 10K type strain sequencing project: providing services to taxonomists for standard genome sequencing and annotation.</title>
        <authorList>
            <consortium name="The Broad Institute Genomics Platform"/>
            <consortium name="The Broad Institute Genome Sequencing Center for Infectious Disease"/>
            <person name="Wu L."/>
            <person name="Ma J."/>
        </authorList>
    </citation>
    <scope>NUCLEOTIDE SEQUENCE [LARGE SCALE GENOMIC DNA]</scope>
    <source>
        <strain evidence="4">JCM 3366</strain>
    </source>
</reference>
<proteinExistence type="predicted"/>
<comment type="caution">
    <text evidence="3">The sequence shown here is derived from an EMBL/GenBank/DDBJ whole genome shotgun (WGS) entry which is preliminary data.</text>
</comment>
<dbReference type="InterPro" id="IPR032710">
    <property type="entry name" value="NTF2-like_dom_sf"/>
</dbReference>
<accession>A0ABW0TB39</accession>
<dbReference type="InterPro" id="IPR027843">
    <property type="entry name" value="DUF4440"/>
</dbReference>
<protein>
    <submittedName>
        <fullName evidence="3">DUF4440 domain-containing protein</fullName>
    </submittedName>
</protein>
<evidence type="ECO:0000256" key="1">
    <source>
        <dbReference type="SAM" id="SignalP"/>
    </source>
</evidence>
<organism evidence="3 4">
    <name type="scientific">Nitratireductor kimnyeongensis</name>
    <dbReference type="NCBI Taxonomy" id="430679"/>
    <lineage>
        <taxon>Bacteria</taxon>
        <taxon>Pseudomonadati</taxon>
        <taxon>Pseudomonadota</taxon>
        <taxon>Alphaproteobacteria</taxon>
        <taxon>Hyphomicrobiales</taxon>
        <taxon>Phyllobacteriaceae</taxon>
        <taxon>Nitratireductor</taxon>
    </lineage>
</organism>
<dbReference type="Gene3D" id="3.10.450.50">
    <property type="match status" value="1"/>
</dbReference>
<evidence type="ECO:0000313" key="3">
    <source>
        <dbReference type="EMBL" id="MFC5585988.1"/>
    </source>
</evidence>
<feature type="signal peptide" evidence="1">
    <location>
        <begin position="1"/>
        <end position="22"/>
    </location>
</feature>
<keyword evidence="4" id="KW-1185">Reference proteome</keyword>
<keyword evidence="1" id="KW-0732">Signal</keyword>
<gene>
    <name evidence="3" type="ORF">ACFPOD_12780</name>
</gene>
<dbReference type="Proteomes" id="UP001596107">
    <property type="component" value="Unassembled WGS sequence"/>
</dbReference>